<feature type="transmembrane region" description="Helical" evidence="8">
    <location>
        <begin position="628"/>
        <end position="652"/>
    </location>
</feature>
<dbReference type="InterPro" id="IPR003864">
    <property type="entry name" value="CSC1/OSCA1-like_7TM"/>
</dbReference>
<organism evidence="13 14">
    <name type="scientific">Humicola insolens</name>
    <name type="common">Soft-rot fungus</name>
    <dbReference type="NCBI Taxonomy" id="85995"/>
    <lineage>
        <taxon>Eukaryota</taxon>
        <taxon>Fungi</taxon>
        <taxon>Dikarya</taxon>
        <taxon>Ascomycota</taxon>
        <taxon>Pezizomycotina</taxon>
        <taxon>Sordariomycetes</taxon>
        <taxon>Sordariomycetidae</taxon>
        <taxon>Sordariales</taxon>
        <taxon>Chaetomiaceae</taxon>
        <taxon>Mycothermus</taxon>
    </lineage>
</organism>
<feature type="transmembrane region" description="Helical" evidence="8">
    <location>
        <begin position="110"/>
        <end position="133"/>
    </location>
</feature>
<dbReference type="Pfam" id="PF14703">
    <property type="entry name" value="PHM7_cyt"/>
    <property type="match status" value="1"/>
</dbReference>
<evidence type="ECO:0008006" key="15">
    <source>
        <dbReference type="Google" id="ProtNLM"/>
    </source>
</evidence>
<keyword evidence="5 8" id="KW-1133">Transmembrane helix</keyword>
<evidence type="ECO:0000256" key="5">
    <source>
        <dbReference type="ARBA" id="ARBA00022989"/>
    </source>
</evidence>
<comment type="caution">
    <text evidence="13">The sequence shown here is derived from an EMBL/GenBank/DDBJ whole genome shotgun (WGS) entry which is preliminary data.</text>
</comment>
<dbReference type="InterPro" id="IPR032880">
    <property type="entry name" value="CSC1/OSCA1-like_N"/>
</dbReference>
<evidence type="ECO:0000256" key="3">
    <source>
        <dbReference type="ARBA" id="ARBA00022448"/>
    </source>
</evidence>
<dbReference type="InterPro" id="IPR022257">
    <property type="entry name" value="PHM7_ext"/>
</dbReference>
<keyword evidence="3" id="KW-0813">Transport</keyword>
<dbReference type="Pfam" id="PF13967">
    <property type="entry name" value="RSN1_TM"/>
    <property type="match status" value="1"/>
</dbReference>
<sequence>MSQSTTAPSATSQAPLPNESAGLAQGSTGVSLISFLTALGSAVVVCGIQVGIFLFLRNKLPRIYKPKTYLVPERERTPQPPSNPIGLLYRLLRFNDRDLIKKCGLDAYFYLRYLQTLLVIFIPIASVTIPVLIPLNYVGGLGQEFLNDTAGTDTKGRSGNAPKGLDTLAWGNIPPEEQHRRWAHLGVALGVIVWVCFIFFIELRVYVKVRQDYLTSPEHRLRASATTVLVSSIPDKWLSEDALRGLFDVFPGGIRNIWLVRDFTPLLSKVKKRNKILHQLEVAETELVCLAKRRQMRNEAGGILQRLNPFSSAKRLKRNRTADKEARKRASEPGGVKANVPRRHADGTVPYSPSVANSSSSVSSGSSTTSRRTTNMSDMIITKKTWFFQFWKPPTGSYASPVPQGTAWGRNGKPHKTTFWQLLKRSLPGFKTKAPKVDYPPATKRDYRDELDVDADAEWRKWVSPKERPRHRVKPKWMPKFVPALPLLTKSVDTIYWCRNELARLNLEIEDDQRHPERYPLISTAFIQFNHQMAAHMACQSVSHHLPKNMAPRMVEISPQDVLWANMALPWFTIWIRRAIVIVVVSAMVMLWAFPVAWTASLAQVDVLVRQYSFVRELLKNSTTLNRLVKAVAGVLPSIVLSLLLWFVPRFFHILAGFQGSKTGAQQSEMVQMYHFAFLFVQVFLVVSITSGTLQTLSNLSQDITSTPSLLAENLPKAANYFFAYMILQALSTSSATLLQTKTLLRWFILWRLGDHSTARAQWTRNMRLNRVKWGSFFPTYTNIACIALIYSIVAPLISLFAIITWSMLWVAHRHNMLYVTRFRTDTGGVLYPRAINQTFVGLYVMELLLIGLFFLAEDEKGGRACFWQGIIMIVAFIATVIYQFVLNSCFGPLLRYLPITFEDEAVQRDLIFQRAQARRFGLPLDFDFADEATPIHNDPNTASIPTTTEKQRRNKSTRAPRFQAPPVVRTATLAAVHYRRQRRQRDLEAQRAMGDAYFGGLCDSIEDLVPREREALVRQAFQHEALRARRPVVWIPRDDLGVGDDEVRRTAGFSAWLAASDEGTALDSKGNVVCGRSPPDLWEGDLICF</sequence>
<protein>
    <recommendedName>
        <fullName evidence="15">DUF221-domain-containing protein</fullName>
    </recommendedName>
</protein>
<accession>A0ABR3VBP2</accession>
<evidence type="ECO:0000256" key="4">
    <source>
        <dbReference type="ARBA" id="ARBA00022692"/>
    </source>
</evidence>
<evidence type="ECO:0000256" key="8">
    <source>
        <dbReference type="SAM" id="Phobius"/>
    </source>
</evidence>
<feature type="transmembrane region" description="Helical" evidence="8">
    <location>
        <begin position="831"/>
        <end position="855"/>
    </location>
</feature>
<keyword evidence="14" id="KW-1185">Reference proteome</keyword>
<dbReference type="InterPro" id="IPR045122">
    <property type="entry name" value="Csc1-like"/>
</dbReference>
<dbReference type="InterPro" id="IPR027815">
    <property type="entry name" value="CSC1/OSCA1-like_cyt"/>
</dbReference>
<gene>
    <name evidence="13" type="ORF">VTJ49DRAFT_1914</name>
</gene>
<feature type="transmembrane region" description="Helical" evidence="8">
    <location>
        <begin position="673"/>
        <end position="698"/>
    </location>
</feature>
<feature type="region of interest" description="Disordered" evidence="7">
    <location>
        <begin position="938"/>
        <end position="962"/>
    </location>
</feature>
<name>A0ABR3VBP2_HUMIN</name>
<feature type="transmembrane region" description="Helical" evidence="8">
    <location>
        <begin position="32"/>
        <end position="56"/>
    </location>
</feature>
<dbReference type="Proteomes" id="UP001583172">
    <property type="component" value="Unassembled WGS sequence"/>
</dbReference>
<evidence type="ECO:0000313" key="14">
    <source>
        <dbReference type="Proteomes" id="UP001583172"/>
    </source>
</evidence>
<feature type="domain" description="CSC1/OSCA1-like cytosolic" evidence="12">
    <location>
        <begin position="226"/>
        <end position="566"/>
    </location>
</feature>
<keyword evidence="4 8" id="KW-0812">Transmembrane</keyword>
<keyword evidence="6 8" id="KW-0472">Membrane</keyword>
<feature type="compositionally biased region" description="Polar residues" evidence="7">
    <location>
        <begin position="939"/>
        <end position="949"/>
    </location>
</feature>
<feature type="transmembrane region" description="Helical" evidence="8">
    <location>
        <begin position="867"/>
        <end position="886"/>
    </location>
</feature>
<evidence type="ECO:0000256" key="6">
    <source>
        <dbReference type="ARBA" id="ARBA00023136"/>
    </source>
</evidence>
<evidence type="ECO:0000256" key="7">
    <source>
        <dbReference type="SAM" id="MobiDB-lite"/>
    </source>
</evidence>
<feature type="transmembrane region" description="Helical" evidence="8">
    <location>
        <begin position="718"/>
        <end position="739"/>
    </location>
</feature>
<evidence type="ECO:0000259" key="12">
    <source>
        <dbReference type="Pfam" id="PF14703"/>
    </source>
</evidence>
<evidence type="ECO:0000256" key="2">
    <source>
        <dbReference type="ARBA" id="ARBA00007779"/>
    </source>
</evidence>
<comment type="subcellular location">
    <subcellularLocation>
        <location evidence="1">Membrane</location>
        <topology evidence="1">Multi-pass membrane protein</topology>
    </subcellularLocation>
</comment>
<dbReference type="Pfam" id="PF02714">
    <property type="entry name" value="RSN1_7TM"/>
    <property type="match status" value="1"/>
</dbReference>
<dbReference type="EMBL" id="JAZGSY010000178">
    <property type="protein sequence ID" value="KAL1839050.1"/>
    <property type="molecule type" value="Genomic_DNA"/>
</dbReference>
<feature type="domain" description="10TM putative phosphate transporter extracellular tail" evidence="10">
    <location>
        <begin position="1011"/>
        <end position="1081"/>
    </location>
</feature>
<reference evidence="13 14" key="1">
    <citation type="journal article" date="2024" name="Commun. Biol.">
        <title>Comparative genomic analysis of thermophilic fungi reveals convergent evolutionary adaptations and gene losses.</title>
        <authorList>
            <person name="Steindorff A.S."/>
            <person name="Aguilar-Pontes M.V."/>
            <person name="Robinson A.J."/>
            <person name="Andreopoulos B."/>
            <person name="LaButti K."/>
            <person name="Kuo A."/>
            <person name="Mondo S."/>
            <person name="Riley R."/>
            <person name="Otillar R."/>
            <person name="Haridas S."/>
            <person name="Lipzen A."/>
            <person name="Grimwood J."/>
            <person name="Schmutz J."/>
            <person name="Clum A."/>
            <person name="Reid I.D."/>
            <person name="Moisan M.C."/>
            <person name="Butler G."/>
            <person name="Nguyen T.T.M."/>
            <person name="Dewar K."/>
            <person name="Conant G."/>
            <person name="Drula E."/>
            <person name="Henrissat B."/>
            <person name="Hansel C."/>
            <person name="Singer S."/>
            <person name="Hutchinson M.I."/>
            <person name="de Vries R.P."/>
            <person name="Natvig D.O."/>
            <person name="Powell A.J."/>
            <person name="Tsang A."/>
            <person name="Grigoriev I.V."/>
        </authorList>
    </citation>
    <scope>NUCLEOTIDE SEQUENCE [LARGE SCALE GENOMIC DNA]</scope>
    <source>
        <strain evidence="13 14">CBS 620.91</strain>
    </source>
</reference>
<dbReference type="PANTHER" id="PTHR13018:SF20">
    <property type="entry name" value="SPORULATION-SPECIFIC PROTEIN 75"/>
    <property type="match status" value="1"/>
</dbReference>
<feature type="domain" description="CSC1/OSCA1-like 7TM region" evidence="9">
    <location>
        <begin position="577"/>
        <end position="854"/>
    </location>
</feature>
<proteinExistence type="inferred from homology"/>
<feature type="transmembrane region" description="Helical" evidence="8">
    <location>
        <begin position="182"/>
        <end position="201"/>
    </location>
</feature>
<feature type="compositionally biased region" description="Basic and acidic residues" evidence="7">
    <location>
        <begin position="320"/>
        <end position="331"/>
    </location>
</feature>
<evidence type="ECO:0000259" key="9">
    <source>
        <dbReference type="Pfam" id="PF02714"/>
    </source>
</evidence>
<comment type="similarity">
    <text evidence="2">Belongs to the CSC1 (TC 1.A.17) family.</text>
</comment>
<dbReference type="PANTHER" id="PTHR13018">
    <property type="entry name" value="PROBABLE MEMBRANE PROTEIN DUF221-RELATED"/>
    <property type="match status" value="1"/>
</dbReference>
<feature type="domain" description="CSC1/OSCA1-like N-terminal transmembrane" evidence="11">
    <location>
        <begin position="34"/>
        <end position="201"/>
    </location>
</feature>
<evidence type="ECO:0000259" key="10">
    <source>
        <dbReference type="Pfam" id="PF12621"/>
    </source>
</evidence>
<evidence type="ECO:0000259" key="11">
    <source>
        <dbReference type="Pfam" id="PF13967"/>
    </source>
</evidence>
<evidence type="ECO:0000313" key="13">
    <source>
        <dbReference type="EMBL" id="KAL1839050.1"/>
    </source>
</evidence>
<dbReference type="Pfam" id="PF12621">
    <property type="entry name" value="PHM7_ext"/>
    <property type="match status" value="1"/>
</dbReference>
<feature type="transmembrane region" description="Helical" evidence="8">
    <location>
        <begin position="579"/>
        <end position="598"/>
    </location>
</feature>
<feature type="transmembrane region" description="Helical" evidence="8">
    <location>
        <begin position="781"/>
        <end position="811"/>
    </location>
</feature>
<feature type="region of interest" description="Disordered" evidence="7">
    <location>
        <begin position="314"/>
        <end position="375"/>
    </location>
</feature>
<evidence type="ECO:0000256" key="1">
    <source>
        <dbReference type="ARBA" id="ARBA00004141"/>
    </source>
</evidence>
<feature type="compositionally biased region" description="Low complexity" evidence="7">
    <location>
        <begin position="352"/>
        <end position="375"/>
    </location>
</feature>